<evidence type="ECO:0000313" key="1">
    <source>
        <dbReference type="EnsemblPlants" id="PGSC0003DMT400089933"/>
    </source>
</evidence>
<dbReference type="Gramene" id="PGSC0003DMT400089933">
    <property type="protein sequence ID" value="PGSC0003DMT400089933"/>
    <property type="gene ID" value="PGSC0003DMG400039504"/>
</dbReference>
<keyword evidence="2" id="KW-1185">Reference proteome</keyword>
<accession>M1DJ82</accession>
<reference evidence="2" key="1">
    <citation type="journal article" date="2011" name="Nature">
        <title>Genome sequence and analysis of the tuber crop potato.</title>
        <authorList>
            <consortium name="The Potato Genome Sequencing Consortium"/>
        </authorList>
    </citation>
    <scope>NUCLEOTIDE SEQUENCE [LARGE SCALE GENOMIC DNA]</scope>
    <source>
        <strain evidence="2">cv. DM1-3 516 R44</strain>
    </source>
</reference>
<dbReference type="AlphaFoldDB" id="M1DJ82"/>
<evidence type="ECO:0000313" key="2">
    <source>
        <dbReference type="Proteomes" id="UP000011115"/>
    </source>
</evidence>
<name>M1DJ82_SOLTU</name>
<dbReference type="InParanoid" id="M1DJ82"/>
<dbReference type="PaxDb" id="4113-PGSC0003DMT400089933"/>
<dbReference type="EnsemblPlants" id="PGSC0003DMT400089933">
    <property type="protein sequence ID" value="PGSC0003DMT400089933"/>
    <property type="gene ID" value="PGSC0003DMG400039504"/>
</dbReference>
<dbReference type="Proteomes" id="UP000011115">
    <property type="component" value="Unassembled WGS sequence"/>
</dbReference>
<reference evidence="1" key="2">
    <citation type="submission" date="2015-06" db="UniProtKB">
        <authorList>
            <consortium name="EnsemblPlants"/>
        </authorList>
    </citation>
    <scope>IDENTIFICATION</scope>
    <source>
        <strain evidence="1">DM1-3 516 R44</strain>
    </source>
</reference>
<organism evidence="1 2">
    <name type="scientific">Solanum tuberosum</name>
    <name type="common">Potato</name>
    <dbReference type="NCBI Taxonomy" id="4113"/>
    <lineage>
        <taxon>Eukaryota</taxon>
        <taxon>Viridiplantae</taxon>
        <taxon>Streptophyta</taxon>
        <taxon>Embryophyta</taxon>
        <taxon>Tracheophyta</taxon>
        <taxon>Spermatophyta</taxon>
        <taxon>Magnoliopsida</taxon>
        <taxon>eudicotyledons</taxon>
        <taxon>Gunneridae</taxon>
        <taxon>Pentapetalae</taxon>
        <taxon>asterids</taxon>
        <taxon>lamiids</taxon>
        <taxon>Solanales</taxon>
        <taxon>Solanaceae</taxon>
        <taxon>Solanoideae</taxon>
        <taxon>Solaneae</taxon>
        <taxon>Solanum</taxon>
    </lineage>
</organism>
<sequence>MLGLGEEEARFIKIIEFNVWNSSGVIPTSYTQVTRISIQFLIDNVQHSESVAMKAKEKGKDECAKEMSKHEKKCKLHVGDRLT</sequence>
<proteinExistence type="predicted"/>
<dbReference type="HOGENOM" id="CLU_2547046_0_0_1"/>
<protein>
    <submittedName>
        <fullName evidence="1">Uncharacterized protein</fullName>
    </submittedName>
</protein>